<feature type="domain" description="Leucine-binding protein" evidence="3">
    <location>
        <begin position="45"/>
        <end position="399"/>
    </location>
</feature>
<accession>A0A0H3CYN3</accession>
<dbReference type="PANTHER" id="PTHR47235">
    <property type="entry name" value="BLR6548 PROTEIN"/>
    <property type="match status" value="1"/>
</dbReference>
<evidence type="ECO:0000256" key="2">
    <source>
        <dbReference type="ARBA" id="ARBA00022729"/>
    </source>
</evidence>
<dbReference type="RefSeq" id="WP_013223283.1">
    <property type="nucleotide sequence ID" value="NC_014318.1"/>
</dbReference>
<evidence type="ECO:0000256" key="1">
    <source>
        <dbReference type="ARBA" id="ARBA00010062"/>
    </source>
</evidence>
<dbReference type="InterPro" id="IPR028081">
    <property type="entry name" value="Leu-bd"/>
</dbReference>
<name>A0A0H3CYN3_AMYMU</name>
<dbReference type="PATRIC" id="fig|749927.5.peg.1423"/>
<dbReference type="GeneID" id="92869174"/>
<dbReference type="HOGENOM" id="CLU_027128_7_0_11"/>
<organism evidence="4 5">
    <name type="scientific">Amycolatopsis mediterranei (strain U-32)</name>
    <dbReference type="NCBI Taxonomy" id="749927"/>
    <lineage>
        <taxon>Bacteria</taxon>
        <taxon>Bacillati</taxon>
        <taxon>Actinomycetota</taxon>
        <taxon>Actinomycetes</taxon>
        <taxon>Pseudonocardiales</taxon>
        <taxon>Pseudonocardiaceae</taxon>
        <taxon>Amycolatopsis</taxon>
    </lineage>
</organism>
<gene>
    <name evidence="4" type="primary">livK</name>
    <name evidence="4" type="ordered locus">AMED_1381</name>
</gene>
<evidence type="ECO:0000313" key="4">
    <source>
        <dbReference type="EMBL" id="ADJ43195.1"/>
    </source>
</evidence>
<evidence type="ECO:0000313" key="5">
    <source>
        <dbReference type="Proteomes" id="UP000000328"/>
    </source>
</evidence>
<dbReference type="Gene3D" id="3.40.50.2300">
    <property type="match status" value="2"/>
</dbReference>
<proteinExistence type="inferred from homology"/>
<dbReference type="KEGG" id="amd:AMED_1381"/>
<dbReference type="Pfam" id="PF13458">
    <property type="entry name" value="Peripla_BP_6"/>
    <property type="match status" value="1"/>
</dbReference>
<dbReference type="CDD" id="cd06343">
    <property type="entry name" value="PBP1_ABC_ligand_binding-like"/>
    <property type="match status" value="1"/>
</dbReference>
<dbReference type="OrthoDB" id="26870at2"/>
<dbReference type="InterPro" id="IPR028082">
    <property type="entry name" value="Peripla_BP_I"/>
</dbReference>
<reference evidence="4 5" key="1">
    <citation type="journal article" date="2010" name="Cell Res.">
        <title>Complete genome sequence of the rifamycin SV-producing Amycolatopsis mediterranei U32 revealed its genetic characteristics in phylogeny and metabolism.</title>
        <authorList>
            <person name="Zhao W."/>
            <person name="Zhong Y."/>
            <person name="Yuan H."/>
            <person name="Wang J."/>
            <person name="Zheng H."/>
            <person name="Wang Y."/>
            <person name="Cen X."/>
            <person name="Xu F."/>
            <person name="Bai J."/>
            <person name="Han X."/>
            <person name="Lu G."/>
            <person name="Zhu Y."/>
            <person name="Shao Z."/>
            <person name="Yan H."/>
            <person name="Li C."/>
            <person name="Peng N."/>
            <person name="Zhang Z."/>
            <person name="Zhang Y."/>
            <person name="Lin W."/>
            <person name="Fan Y."/>
            <person name="Qin Z."/>
            <person name="Hu Y."/>
            <person name="Zhu B."/>
            <person name="Wang S."/>
            <person name="Ding X."/>
            <person name="Zhao G.P."/>
        </authorList>
    </citation>
    <scope>NUCLEOTIDE SEQUENCE [LARGE SCALE GENOMIC DNA]</scope>
    <source>
        <strain evidence="5">U-32</strain>
    </source>
</reference>
<sequence>MRSTELGAGFFALVLALTACGGAGESDGGGQQAADSAVGVTKDAVVIGTHQPLTGPAAPGYSKISVGARAVYQAINDGGGINGRKIDYRVEDDGYNPTKTVEVVKKLVLQDKVFAIVGGLGTPTHSKVVDYLNAEGVPDLLVSSGALAWDNPQKAPMTFGYQVDYTREGKIQGKYIKDTFAGKKVGYFTQNDDVGRDTQAGLDQFVKDQAVVRQGYDSANTDVTPQLSALKSAGAEVVVCACIPAFTALAILAAAKIGYHPQFVVSSIGADPATLSGLLQDFAKRGGASVSSGQLLAGLIGTGYLPDVAQTSDPWVAYFKGIHDKYIAKEPFTNTVLFGMVQAYTFGQALKAAGPDPTRQKVVDAMSSGALKGPGLTPFGFSKESHAGYTGAYVFKINPDTSTTVIQPPAVTDRGTGAITPYSGERATPEQVNLVSK</sequence>
<dbReference type="Proteomes" id="UP000000328">
    <property type="component" value="Chromosome"/>
</dbReference>
<dbReference type="SUPFAM" id="SSF53822">
    <property type="entry name" value="Periplasmic binding protein-like I"/>
    <property type="match status" value="1"/>
</dbReference>
<dbReference type="eggNOG" id="COG0683">
    <property type="taxonomic scope" value="Bacteria"/>
</dbReference>
<dbReference type="PANTHER" id="PTHR47235:SF1">
    <property type="entry name" value="BLR6548 PROTEIN"/>
    <property type="match status" value="1"/>
</dbReference>
<keyword evidence="2" id="KW-0732">Signal</keyword>
<dbReference type="PROSITE" id="PS51257">
    <property type="entry name" value="PROKAR_LIPOPROTEIN"/>
    <property type="match status" value="1"/>
</dbReference>
<comment type="similarity">
    <text evidence="1">Belongs to the leucine-binding protein family.</text>
</comment>
<protein>
    <submittedName>
        <fullName evidence="4">ABC transport system substrate-binding protein</fullName>
    </submittedName>
</protein>
<evidence type="ECO:0000259" key="3">
    <source>
        <dbReference type="Pfam" id="PF13458"/>
    </source>
</evidence>
<dbReference type="AlphaFoldDB" id="A0A0H3CYN3"/>
<dbReference type="EMBL" id="CP002000">
    <property type="protein sequence ID" value="ADJ43195.1"/>
    <property type="molecule type" value="Genomic_DNA"/>
</dbReference>